<sequence>MKSFYWLTALFLFASTSTYANDAEEFATLSPEQALIKANEWYGTNKASVQVFPDKIVGKFPQNEVSIPITSKHLISIAPYLKHTHPCTFHVPTGCTGELRNVSLHITVRHVNSDKLVFDKEVTTGKNGFADIWLPKSANQYKINIQYQGKTAIADVSTQNNAPTCITTMQLI</sequence>
<protein>
    <submittedName>
        <fullName evidence="2">CueP family metal-binding protein</fullName>
    </submittedName>
</protein>
<dbReference type="NCBIfam" id="NF038094">
    <property type="entry name" value="CueP_fam"/>
    <property type="match status" value="1"/>
</dbReference>
<keyword evidence="3" id="KW-1185">Reference proteome</keyword>
<dbReference type="Proteomes" id="UP001199044">
    <property type="component" value="Unassembled WGS sequence"/>
</dbReference>
<gene>
    <name evidence="2" type="ORF">LDJ79_13980</name>
</gene>
<dbReference type="InterPro" id="IPR047808">
    <property type="entry name" value="CueP-like"/>
</dbReference>
<evidence type="ECO:0000313" key="2">
    <source>
        <dbReference type="EMBL" id="MCA2017229.1"/>
    </source>
</evidence>
<comment type="caution">
    <text evidence="2">The sequence shown here is derived from an EMBL/GenBank/DDBJ whole genome shotgun (WGS) entry which is preliminary data.</text>
</comment>
<accession>A0ABS7YSM7</accession>
<dbReference type="EMBL" id="JAIWIU010000098">
    <property type="protein sequence ID" value="MCA2017229.1"/>
    <property type="molecule type" value="Genomic_DNA"/>
</dbReference>
<dbReference type="Pfam" id="PF21172">
    <property type="entry name" value="CueP"/>
    <property type="match status" value="1"/>
</dbReference>
<proteinExistence type="predicted"/>
<keyword evidence="1" id="KW-0732">Signal</keyword>
<reference evidence="3" key="1">
    <citation type="submission" date="2023-07" db="EMBL/GenBank/DDBJ databases">
        <title>Molecular identification of indigenous halophilic bacteria isolated from red sea cost, biodegradation of synthetic dyes and assessment of degraded metabolite toxicity.</title>
        <authorList>
            <person name="Chaieb K."/>
            <person name="Altayb H.N."/>
        </authorList>
    </citation>
    <scope>NUCLEOTIDE SEQUENCE [LARGE SCALE GENOMIC DNA]</scope>
    <source>
        <strain evidence="3">K20</strain>
    </source>
</reference>
<name>A0ABS7YSM7_9VIBR</name>
<dbReference type="RefSeq" id="WP_068717164.1">
    <property type="nucleotide sequence ID" value="NZ_AP014636.1"/>
</dbReference>
<organism evidence="2 3">
    <name type="scientific">Vibrio tritonius</name>
    <dbReference type="NCBI Taxonomy" id="1435069"/>
    <lineage>
        <taxon>Bacteria</taxon>
        <taxon>Pseudomonadati</taxon>
        <taxon>Pseudomonadota</taxon>
        <taxon>Gammaproteobacteria</taxon>
        <taxon>Vibrionales</taxon>
        <taxon>Vibrionaceae</taxon>
        <taxon>Vibrio</taxon>
    </lineage>
</organism>
<dbReference type="Gene3D" id="2.60.40.3700">
    <property type="match status" value="1"/>
</dbReference>
<evidence type="ECO:0000256" key="1">
    <source>
        <dbReference type="SAM" id="SignalP"/>
    </source>
</evidence>
<feature type="signal peptide" evidence="1">
    <location>
        <begin position="1"/>
        <end position="20"/>
    </location>
</feature>
<evidence type="ECO:0000313" key="3">
    <source>
        <dbReference type="Proteomes" id="UP001199044"/>
    </source>
</evidence>
<feature type="chain" id="PRO_5046938297" evidence="1">
    <location>
        <begin position="21"/>
        <end position="172"/>
    </location>
</feature>